<gene>
    <name evidence="2" type="ORF">AVEN_168449_1</name>
</gene>
<comment type="caution">
    <text evidence="2">The sequence shown here is derived from an EMBL/GenBank/DDBJ whole genome shotgun (WGS) entry which is preliminary data.</text>
</comment>
<keyword evidence="1" id="KW-0812">Transmembrane</keyword>
<evidence type="ECO:0000313" key="3">
    <source>
        <dbReference type="Proteomes" id="UP000499080"/>
    </source>
</evidence>
<keyword evidence="3" id="KW-1185">Reference proteome</keyword>
<evidence type="ECO:0000256" key="1">
    <source>
        <dbReference type="SAM" id="Phobius"/>
    </source>
</evidence>
<organism evidence="2 3">
    <name type="scientific">Araneus ventricosus</name>
    <name type="common">Orbweaver spider</name>
    <name type="synonym">Epeira ventricosa</name>
    <dbReference type="NCBI Taxonomy" id="182803"/>
    <lineage>
        <taxon>Eukaryota</taxon>
        <taxon>Metazoa</taxon>
        <taxon>Ecdysozoa</taxon>
        <taxon>Arthropoda</taxon>
        <taxon>Chelicerata</taxon>
        <taxon>Arachnida</taxon>
        <taxon>Araneae</taxon>
        <taxon>Araneomorphae</taxon>
        <taxon>Entelegynae</taxon>
        <taxon>Araneoidea</taxon>
        <taxon>Araneidae</taxon>
        <taxon>Araneus</taxon>
    </lineage>
</organism>
<sequence length="109" mass="12713">MFTLACFLVSEVLDVDDARVWFYSYFWLVYLKKMGTKACFSNISCAVTWLVILNSALCLVFLILLNGGHVTRATPEHPFFKLPHTPEERHWLHHRFNVTMSIKGEFQCN</sequence>
<name>A0A4Y2GTJ9_ARAVE</name>
<evidence type="ECO:0000313" key="2">
    <source>
        <dbReference type="EMBL" id="GBM56135.1"/>
    </source>
</evidence>
<keyword evidence="1" id="KW-0472">Membrane</keyword>
<dbReference type="Proteomes" id="UP000499080">
    <property type="component" value="Unassembled WGS sequence"/>
</dbReference>
<proteinExistence type="predicted"/>
<reference evidence="2 3" key="1">
    <citation type="journal article" date="2019" name="Sci. Rep.">
        <title>Orb-weaving spider Araneus ventricosus genome elucidates the spidroin gene catalogue.</title>
        <authorList>
            <person name="Kono N."/>
            <person name="Nakamura H."/>
            <person name="Ohtoshi R."/>
            <person name="Moran D.A.P."/>
            <person name="Shinohara A."/>
            <person name="Yoshida Y."/>
            <person name="Fujiwara M."/>
            <person name="Mori M."/>
            <person name="Tomita M."/>
            <person name="Arakawa K."/>
        </authorList>
    </citation>
    <scope>NUCLEOTIDE SEQUENCE [LARGE SCALE GENOMIC DNA]</scope>
</reference>
<feature type="transmembrane region" description="Helical" evidence="1">
    <location>
        <begin position="38"/>
        <end position="65"/>
    </location>
</feature>
<keyword evidence="1" id="KW-1133">Transmembrane helix</keyword>
<protein>
    <submittedName>
        <fullName evidence="2">Uncharacterized protein</fullName>
    </submittedName>
</protein>
<dbReference type="EMBL" id="BGPR01001530">
    <property type="protein sequence ID" value="GBM56135.1"/>
    <property type="molecule type" value="Genomic_DNA"/>
</dbReference>
<accession>A0A4Y2GTJ9</accession>
<dbReference type="AlphaFoldDB" id="A0A4Y2GTJ9"/>